<gene>
    <name evidence="9" type="ORF">CSUI_008029</name>
</gene>
<dbReference type="Gene3D" id="3.20.20.70">
    <property type="entry name" value="Aldolase class I"/>
    <property type="match status" value="1"/>
</dbReference>
<dbReference type="PROSITE" id="PS51440">
    <property type="entry name" value="TIM_2"/>
    <property type="match status" value="1"/>
</dbReference>
<keyword evidence="5 8" id="KW-0312">Gluconeogenesis</keyword>
<dbReference type="PANTHER" id="PTHR21139:SF2">
    <property type="entry name" value="TRIOSEPHOSPHATE ISOMERASE"/>
    <property type="match status" value="1"/>
</dbReference>
<keyword evidence="7 8" id="KW-0413">Isomerase</keyword>
<organism evidence="9 10">
    <name type="scientific">Cystoisospora suis</name>
    <dbReference type="NCBI Taxonomy" id="483139"/>
    <lineage>
        <taxon>Eukaryota</taxon>
        <taxon>Sar</taxon>
        <taxon>Alveolata</taxon>
        <taxon>Apicomplexa</taxon>
        <taxon>Conoidasida</taxon>
        <taxon>Coccidia</taxon>
        <taxon>Eucoccidiorida</taxon>
        <taxon>Eimeriorina</taxon>
        <taxon>Sarcocystidae</taxon>
        <taxon>Cystoisospora</taxon>
    </lineage>
</organism>
<reference evidence="9 10" key="1">
    <citation type="journal article" date="2017" name="Int. J. Parasitol.">
        <title>The genome of the protozoan parasite Cystoisospora suis and a reverse vaccinology approach to identify vaccine candidates.</title>
        <authorList>
            <person name="Palmieri N."/>
            <person name="Shrestha A."/>
            <person name="Ruttkowski B."/>
            <person name="Beck T."/>
            <person name="Vogl C."/>
            <person name="Tomley F."/>
            <person name="Blake D.P."/>
            <person name="Joachim A."/>
        </authorList>
    </citation>
    <scope>NUCLEOTIDE SEQUENCE [LARGE SCALE GENOMIC DNA]</scope>
    <source>
        <strain evidence="9 10">Wien I</strain>
    </source>
</reference>
<dbReference type="CDD" id="cd00311">
    <property type="entry name" value="TIM"/>
    <property type="match status" value="1"/>
</dbReference>
<dbReference type="RefSeq" id="XP_067919853.1">
    <property type="nucleotide sequence ID" value="XM_068068168.1"/>
</dbReference>
<dbReference type="GeneID" id="94431379"/>
<dbReference type="PANTHER" id="PTHR21139">
    <property type="entry name" value="TRIOSEPHOSPHATE ISOMERASE"/>
    <property type="match status" value="1"/>
</dbReference>
<dbReference type="InterPro" id="IPR000652">
    <property type="entry name" value="Triosephosphate_isomerase"/>
</dbReference>
<evidence type="ECO:0000256" key="8">
    <source>
        <dbReference type="RuleBase" id="RU363013"/>
    </source>
</evidence>
<dbReference type="InterPro" id="IPR020861">
    <property type="entry name" value="Triosephosphate_isomerase_AS"/>
</dbReference>
<comment type="caution">
    <text evidence="9">The sequence shown here is derived from an EMBL/GenBank/DDBJ whole genome shotgun (WGS) entry which is preliminary data.</text>
</comment>
<dbReference type="EC" id="5.3.1.1" evidence="8"/>
<evidence type="ECO:0000313" key="9">
    <source>
        <dbReference type="EMBL" id="PHJ18143.1"/>
    </source>
</evidence>
<keyword evidence="10" id="KW-1185">Reference proteome</keyword>
<dbReference type="Proteomes" id="UP000221165">
    <property type="component" value="Unassembled WGS sequence"/>
</dbReference>
<evidence type="ECO:0000256" key="3">
    <source>
        <dbReference type="ARBA" id="ARBA00007422"/>
    </source>
</evidence>
<comment type="catalytic activity">
    <reaction evidence="8">
        <text>D-glyceraldehyde 3-phosphate = dihydroxyacetone phosphate</text>
        <dbReference type="Rhea" id="RHEA:18585"/>
        <dbReference type="ChEBI" id="CHEBI:57642"/>
        <dbReference type="ChEBI" id="CHEBI:59776"/>
        <dbReference type="EC" id="5.3.1.1"/>
    </reaction>
</comment>
<dbReference type="GO" id="GO:0019563">
    <property type="term" value="P:glycerol catabolic process"/>
    <property type="evidence" value="ECO:0007669"/>
    <property type="project" value="TreeGrafter"/>
</dbReference>
<accession>A0A2C6KP25</accession>
<evidence type="ECO:0000256" key="7">
    <source>
        <dbReference type="ARBA" id="ARBA00023235"/>
    </source>
</evidence>
<evidence type="ECO:0000256" key="1">
    <source>
        <dbReference type="ARBA" id="ARBA00004680"/>
    </source>
</evidence>
<dbReference type="VEuPathDB" id="ToxoDB:CSUI_008029"/>
<dbReference type="UniPathway" id="UPA00138"/>
<comment type="similarity">
    <text evidence="3 8">Belongs to the triosephosphate isomerase family.</text>
</comment>
<sequence>MVRTPWIGGNWKCNGTVGSISDLCGEFKKTEFDPRSIDVVIFPTALHASLTREKLPEKYHVGLQNCSKTHNGAFTGEISVEMIKDFGIRWVLAGHSERRQYYGETNEIVGEKVEMILSEKDLNVALCVGEHLSERESGKTNEVVEAQLEACLPKISDWNRVVIAYEPVWAIGTGKVATPAQAQEVHEHIRGFLKEKVSAEVAEKIRVVYGGSVNAANSTELILQPDVDGFLVGGASLKKDFLEIIASGLKKNE</sequence>
<evidence type="ECO:0000313" key="10">
    <source>
        <dbReference type="Proteomes" id="UP000221165"/>
    </source>
</evidence>
<evidence type="ECO:0000256" key="2">
    <source>
        <dbReference type="ARBA" id="ARBA00004742"/>
    </source>
</evidence>
<keyword evidence="6 8" id="KW-0324">Glycolysis</keyword>
<dbReference type="FunFam" id="3.20.20.70:FF:000020">
    <property type="entry name" value="Triosephosphate isomerase"/>
    <property type="match status" value="1"/>
</dbReference>
<dbReference type="Pfam" id="PF00121">
    <property type="entry name" value="TIM"/>
    <property type="match status" value="1"/>
</dbReference>
<dbReference type="GO" id="GO:0006094">
    <property type="term" value="P:gluconeogenesis"/>
    <property type="evidence" value="ECO:0007669"/>
    <property type="project" value="UniProtKB-UniPathway"/>
</dbReference>
<dbReference type="InterPro" id="IPR022896">
    <property type="entry name" value="TrioseP_Isoase_bac/euk"/>
</dbReference>
<comment type="pathway">
    <text evidence="1 8">Carbohydrate degradation; glycolysis; D-glyceraldehyde 3-phosphate from glycerone phosphate: step 1/1.</text>
</comment>
<evidence type="ECO:0000256" key="4">
    <source>
        <dbReference type="ARBA" id="ARBA00011738"/>
    </source>
</evidence>
<dbReference type="GO" id="GO:0046166">
    <property type="term" value="P:glyceraldehyde-3-phosphate biosynthetic process"/>
    <property type="evidence" value="ECO:0007669"/>
    <property type="project" value="TreeGrafter"/>
</dbReference>
<comment type="subunit">
    <text evidence="4">Homodimer.</text>
</comment>
<dbReference type="GO" id="GO:0005829">
    <property type="term" value="C:cytosol"/>
    <property type="evidence" value="ECO:0007669"/>
    <property type="project" value="TreeGrafter"/>
</dbReference>
<dbReference type="InterPro" id="IPR035990">
    <property type="entry name" value="TIM_sf"/>
</dbReference>
<evidence type="ECO:0000256" key="6">
    <source>
        <dbReference type="ARBA" id="ARBA00023152"/>
    </source>
</evidence>
<dbReference type="SUPFAM" id="SSF51351">
    <property type="entry name" value="Triosephosphate isomerase (TIM)"/>
    <property type="match status" value="1"/>
</dbReference>
<dbReference type="InterPro" id="IPR013785">
    <property type="entry name" value="Aldolase_TIM"/>
</dbReference>
<dbReference type="GO" id="GO:0004807">
    <property type="term" value="F:triose-phosphate isomerase activity"/>
    <property type="evidence" value="ECO:0007669"/>
    <property type="project" value="UniProtKB-EC"/>
</dbReference>
<dbReference type="UniPathway" id="UPA00109">
    <property type="reaction ID" value="UER00189"/>
</dbReference>
<dbReference type="OrthoDB" id="6715177at2759"/>
<dbReference type="NCBIfam" id="TIGR00419">
    <property type="entry name" value="tim"/>
    <property type="match status" value="1"/>
</dbReference>
<dbReference type="HAMAP" id="MF_00147_B">
    <property type="entry name" value="TIM_B"/>
    <property type="match status" value="1"/>
</dbReference>
<protein>
    <recommendedName>
        <fullName evidence="8">Triosephosphate isomerase</fullName>
        <ecNumber evidence="8">5.3.1.1</ecNumber>
    </recommendedName>
</protein>
<dbReference type="PROSITE" id="PS00171">
    <property type="entry name" value="TIM_1"/>
    <property type="match status" value="1"/>
</dbReference>
<dbReference type="EMBL" id="MIGC01004375">
    <property type="protein sequence ID" value="PHJ18143.1"/>
    <property type="molecule type" value="Genomic_DNA"/>
</dbReference>
<evidence type="ECO:0000256" key="5">
    <source>
        <dbReference type="ARBA" id="ARBA00022432"/>
    </source>
</evidence>
<dbReference type="GO" id="GO:0006096">
    <property type="term" value="P:glycolytic process"/>
    <property type="evidence" value="ECO:0007669"/>
    <property type="project" value="UniProtKB-UniPathway"/>
</dbReference>
<comment type="pathway">
    <text evidence="2 8">Carbohydrate biosynthesis; gluconeogenesis.</text>
</comment>
<dbReference type="AlphaFoldDB" id="A0A2C6KP25"/>
<proteinExistence type="inferred from homology"/>
<name>A0A2C6KP25_9APIC</name>